<dbReference type="Pfam" id="PF11028">
    <property type="entry name" value="TMEM260-like"/>
    <property type="match status" value="1"/>
</dbReference>
<sequence>MRKSVYSVEKYGLFAIVLISFIVFILYFRGVASDVYGGDSGDIILSYFFAGVPHPPGYPLNTLLGAILTRLIPIGPFAFKANLVSAVYMAFGVGLLGFFLFRLLKNFILSVAGSLVLAFVPLYWFYAHVAEVFQLMIILLLISLFFLFDYFWISTSFYRKKSLYLCVFFFGLAVFHHHTSLLLVPAYLYAFIRLKIFRLEKLKNLLKLFGLFLLGIVPYLYVFIAASRKTPINWDDPSNFSGFWQLITRADYGVFTASSDLVGFSAPARLVQVLWYFKVVLFDFTVFGVILIMLGIFWLFLKKREWFWFFLLSAFFSGPFFLAYASFPPLTSLLLGISERFLLINYLFLAIFVFFGMAGIRDFIFNLMKKLHLGNISFLKLLFSSVFLIFPFFLFITNWPKTDLSDYKVGGILGKDILTAADPPGIIFLQGDTITFNTQYVYYIDGINNKSPIILTGRLKHESYRKQLERFYSEIFFPENFLTKGRTEYVDTVFKLIDINYDRFPIYSYSAISVPADYVWIQQGMLKRLYRRDDLPGDSETSRRVLQSLDKLNFRLDVVKNRYLNFFEDDIKATYSGVFADNAFALLKHGNVDKSKEYFENSLEILPENRVSMFGLAIYYLEKKDCEKSRDLFLAIVKADESYWQAWEGLGQVYSVCFDDSDKAKEYFERSQMSRKKGIDKPVEEL</sequence>
<feature type="transmembrane region" description="Helical" evidence="2">
    <location>
        <begin position="342"/>
        <end position="360"/>
    </location>
</feature>
<proteinExistence type="predicted"/>
<feature type="transmembrane region" description="Helical" evidence="2">
    <location>
        <begin position="81"/>
        <end position="101"/>
    </location>
</feature>
<dbReference type="InterPro" id="IPR052724">
    <property type="entry name" value="GT117_domain-containing"/>
</dbReference>
<feature type="transmembrane region" description="Helical" evidence="2">
    <location>
        <begin position="12"/>
        <end position="32"/>
    </location>
</feature>
<feature type="transmembrane region" description="Helical" evidence="2">
    <location>
        <begin position="165"/>
        <end position="192"/>
    </location>
</feature>
<feature type="transmembrane region" description="Helical" evidence="2">
    <location>
        <begin position="204"/>
        <end position="224"/>
    </location>
</feature>
<comment type="caution">
    <text evidence="3">The sequence shown here is derived from an EMBL/GenBank/DDBJ whole genome shotgun (WGS) entry which is preliminary data.</text>
</comment>
<reference evidence="3 4" key="1">
    <citation type="journal article" date="2016" name="Nat. Commun.">
        <title>Thousands of microbial genomes shed light on interconnected biogeochemical processes in an aquifer system.</title>
        <authorList>
            <person name="Anantharaman K."/>
            <person name="Brown C.T."/>
            <person name="Hug L.A."/>
            <person name="Sharon I."/>
            <person name="Castelle C.J."/>
            <person name="Probst A.J."/>
            <person name="Thomas B.C."/>
            <person name="Singh A."/>
            <person name="Wilkins M.J."/>
            <person name="Karaoz U."/>
            <person name="Brodie E.L."/>
            <person name="Williams K.H."/>
            <person name="Hubbard S.S."/>
            <person name="Banfield J.F."/>
        </authorList>
    </citation>
    <scope>NUCLEOTIDE SEQUENCE [LARGE SCALE GENOMIC DNA]</scope>
</reference>
<dbReference type="PROSITE" id="PS50005">
    <property type="entry name" value="TPR"/>
    <property type="match status" value="1"/>
</dbReference>
<dbReference type="AlphaFoldDB" id="A0A1F5GUR4"/>
<dbReference type="Gene3D" id="1.25.40.10">
    <property type="entry name" value="Tetratricopeptide repeat domain"/>
    <property type="match status" value="1"/>
</dbReference>
<evidence type="ECO:0000313" key="3">
    <source>
        <dbReference type="EMBL" id="OGD95642.1"/>
    </source>
</evidence>
<evidence type="ECO:0000313" key="4">
    <source>
        <dbReference type="Proteomes" id="UP000178336"/>
    </source>
</evidence>
<dbReference type="SUPFAM" id="SSF48452">
    <property type="entry name" value="TPR-like"/>
    <property type="match status" value="1"/>
</dbReference>
<feature type="transmembrane region" description="Helical" evidence="2">
    <location>
        <begin position="275"/>
        <end position="300"/>
    </location>
</feature>
<gene>
    <name evidence="3" type="ORF">A3A48_01125</name>
</gene>
<name>A0A1F5GUR4_9BACT</name>
<keyword evidence="2" id="KW-1133">Transmembrane helix</keyword>
<feature type="transmembrane region" description="Helical" evidence="2">
    <location>
        <begin position="44"/>
        <end position="69"/>
    </location>
</feature>
<keyword evidence="2" id="KW-0472">Membrane</keyword>
<feature type="transmembrane region" description="Helical" evidence="2">
    <location>
        <begin position="381"/>
        <end position="399"/>
    </location>
</feature>
<dbReference type="STRING" id="1797724.A3A48_01125"/>
<organism evidence="3 4">
    <name type="scientific">Candidatus Curtissbacteria bacterium RIFCSPLOWO2_01_FULL_37_9</name>
    <dbReference type="NCBI Taxonomy" id="1797724"/>
    <lineage>
        <taxon>Bacteria</taxon>
        <taxon>Candidatus Curtissiibacteriota</taxon>
    </lineage>
</organism>
<dbReference type="Proteomes" id="UP000178336">
    <property type="component" value="Unassembled WGS sequence"/>
</dbReference>
<dbReference type="InterPro" id="IPR021280">
    <property type="entry name" value="TMEM260-like"/>
</dbReference>
<dbReference type="EMBL" id="MFBN01000014">
    <property type="protein sequence ID" value="OGD95642.1"/>
    <property type="molecule type" value="Genomic_DNA"/>
</dbReference>
<keyword evidence="2" id="KW-0812">Transmembrane</keyword>
<dbReference type="InterPro" id="IPR011990">
    <property type="entry name" value="TPR-like_helical_dom_sf"/>
</dbReference>
<dbReference type="PANTHER" id="PTHR16214">
    <property type="entry name" value="TRANSMEMBRANE PROTEIN 260"/>
    <property type="match status" value="1"/>
</dbReference>
<protein>
    <submittedName>
        <fullName evidence="3">Uncharacterized protein</fullName>
    </submittedName>
</protein>
<feature type="repeat" description="TPR" evidence="1">
    <location>
        <begin position="576"/>
        <end position="609"/>
    </location>
</feature>
<feature type="transmembrane region" description="Helical" evidence="2">
    <location>
        <begin position="133"/>
        <end position="153"/>
    </location>
</feature>
<feature type="transmembrane region" description="Helical" evidence="2">
    <location>
        <begin position="307"/>
        <end position="327"/>
    </location>
</feature>
<evidence type="ECO:0000256" key="2">
    <source>
        <dbReference type="SAM" id="Phobius"/>
    </source>
</evidence>
<evidence type="ECO:0000256" key="1">
    <source>
        <dbReference type="PROSITE-ProRule" id="PRU00339"/>
    </source>
</evidence>
<dbReference type="InterPro" id="IPR019734">
    <property type="entry name" value="TPR_rpt"/>
</dbReference>
<keyword evidence="1" id="KW-0802">TPR repeat</keyword>
<dbReference type="PANTHER" id="PTHR16214:SF3">
    <property type="entry name" value="TRANSMEMBRANE PROTEIN 260"/>
    <property type="match status" value="1"/>
</dbReference>
<feature type="transmembrane region" description="Helical" evidence="2">
    <location>
        <begin position="107"/>
        <end position="126"/>
    </location>
</feature>
<accession>A0A1F5GUR4</accession>